<evidence type="ECO:0000256" key="1">
    <source>
        <dbReference type="SAM" id="MobiDB-lite"/>
    </source>
</evidence>
<proteinExistence type="predicted"/>
<organism evidence="2">
    <name type="scientific">Luscinia cyane Chaphamaparvovirus</name>
    <dbReference type="NCBI Taxonomy" id="2794491"/>
    <lineage>
        <taxon>Viruses</taxon>
        <taxon>Monodnaviria</taxon>
        <taxon>Shotokuvirae</taxon>
        <taxon>Cossaviricota</taxon>
        <taxon>Quintoviricetes</taxon>
        <taxon>Piccovirales</taxon>
        <taxon>Parvoviridae</taxon>
        <taxon>Hamaparvovirinae</taxon>
        <taxon>Chaphamaparvovirus</taxon>
    </lineage>
</organism>
<protein>
    <submittedName>
        <fullName evidence="2">VP1</fullName>
    </submittedName>
</protein>
<accession>A0A8A4XDF3</accession>
<feature type="compositionally biased region" description="Basic and acidic residues" evidence="1">
    <location>
        <begin position="516"/>
        <end position="527"/>
    </location>
</feature>
<name>A0A8A4XDF3_9VIRU</name>
<feature type="region of interest" description="Disordered" evidence="1">
    <location>
        <begin position="509"/>
        <end position="528"/>
    </location>
</feature>
<dbReference type="EMBL" id="MW046448">
    <property type="protein sequence ID" value="QTE03852.1"/>
    <property type="molecule type" value="Genomic_DNA"/>
</dbReference>
<reference evidence="2" key="1">
    <citation type="submission" date="2020-09" db="EMBL/GenBank/DDBJ databases">
        <title>Parvovirus dark matter in the feces of wild birds.</title>
        <authorList>
            <person name="Dai Z."/>
            <person name="Yang S."/>
            <person name="Zhang W."/>
        </authorList>
    </citation>
    <scope>NUCLEOTIDE SEQUENCE</scope>
    <source>
        <strain evidence="2">Sbr121par013</strain>
    </source>
</reference>
<evidence type="ECO:0000313" key="2">
    <source>
        <dbReference type="EMBL" id="QTE03852.1"/>
    </source>
</evidence>
<sequence length="609" mass="70813">MSDYTIDTLRSIYFTNQPYRYPNPWYKKQRASEGNAPGSFGPAINTGWHIIPNMLWGHMCSPRQWWEMMIKFEAITVTGITCRIFNPIPIQTALSFQGTNTFPAFNNTVYALGYTDDLYETPWFDWHGYPYNGTDQIYIFYEYNPAYKEGLIPKRRTDKYTNPGDCAESQEQLFSQEHKFPSHYYTQLTPNNPGALQSADDKYRRIFLPIYWYHNPYCQYAKRSSVTQNWRQLMSQWEEAWLDPSGAFWDPLNRPKELKELRPGKNMIEYGWSVHPSDEGIWFNTDRVAFPTPYPRPRPLQIPSGAWNKTSIQRPVDPIGPNVTVIKHKDLVNRGLLNYGEQATTTGDMMCPEQHMGNPSWRDFPVVPTRWFLKEMQQSNQHTYMNIKKYYYRGPVSGCPDPSPSHASGLKMGDAQIIGPQEDIKFPGTEYEMYKYPPTQWFLKAIPLYDDKENHIPVEMQAFMHITVTVKGKERRSSIYAPTWGPIPPMDLYSVNMDTNFGENYMRGRSGGARRTWMDPKDTRPTRSVDPMDISLYPRDGKADAQIVYPYHAQTQCIIDPNADNVELEQVPSRAKYAIKDNMREVSVQFETGSGERKVHIQQGDRCIM</sequence>